<sequence length="75" mass="8781">SDFQERTYGINPLIKSVNKTPLTLIEMRQVSTLLTSWKIKIKLWIHRCWKEPEKFTVEYAPSKSSFIRVKIVAAS</sequence>
<comment type="caution">
    <text evidence="1">The sequence shown here is derived from an EMBL/GenBank/DDBJ whole genome shotgun (WGS) entry which is preliminary data.</text>
</comment>
<gene>
    <name evidence="1" type="ORF">S01H4_25889</name>
</gene>
<organism evidence="1">
    <name type="scientific">marine sediment metagenome</name>
    <dbReference type="NCBI Taxonomy" id="412755"/>
    <lineage>
        <taxon>unclassified sequences</taxon>
        <taxon>metagenomes</taxon>
        <taxon>ecological metagenomes</taxon>
    </lineage>
</organism>
<protein>
    <submittedName>
        <fullName evidence="1">Uncharacterized protein</fullName>
    </submittedName>
</protein>
<evidence type="ECO:0000313" key="1">
    <source>
        <dbReference type="EMBL" id="GAG80374.1"/>
    </source>
</evidence>
<name>X1AET4_9ZZZZ</name>
<proteinExistence type="predicted"/>
<reference evidence="1" key="1">
    <citation type="journal article" date="2014" name="Front. Microbiol.">
        <title>High frequency of phylogenetically diverse reductive dehalogenase-homologous genes in deep subseafloor sedimentary metagenomes.</title>
        <authorList>
            <person name="Kawai M."/>
            <person name="Futagami T."/>
            <person name="Toyoda A."/>
            <person name="Takaki Y."/>
            <person name="Nishi S."/>
            <person name="Hori S."/>
            <person name="Arai W."/>
            <person name="Tsubouchi T."/>
            <person name="Morono Y."/>
            <person name="Uchiyama I."/>
            <person name="Ito T."/>
            <person name="Fujiyama A."/>
            <person name="Inagaki F."/>
            <person name="Takami H."/>
        </authorList>
    </citation>
    <scope>NUCLEOTIDE SEQUENCE</scope>
    <source>
        <strain evidence="1">Expedition CK06-06</strain>
    </source>
</reference>
<accession>X1AET4</accession>
<feature type="non-terminal residue" evidence="1">
    <location>
        <position position="1"/>
    </location>
</feature>
<dbReference type="EMBL" id="BART01012389">
    <property type="protein sequence ID" value="GAG80374.1"/>
    <property type="molecule type" value="Genomic_DNA"/>
</dbReference>
<dbReference type="AlphaFoldDB" id="X1AET4"/>